<organism evidence="2">
    <name type="scientific">marine sediment metagenome</name>
    <dbReference type="NCBI Taxonomy" id="412755"/>
    <lineage>
        <taxon>unclassified sequences</taxon>
        <taxon>metagenomes</taxon>
        <taxon>ecological metagenomes</taxon>
    </lineage>
</organism>
<gene>
    <name evidence="2" type="ORF">LCGC14_2064380</name>
</gene>
<feature type="transmembrane region" description="Helical" evidence="1">
    <location>
        <begin position="424"/>
        <end position="453"/>
    </location>
</feature>
<feature type="transmembrane region" description="Helical" evidence="1">
    <location>
        <begin position="387"/>
        <end position="404"/>
    </location>
</feature>
<dbReference type="EMBL" id="LAZR01024634">
    <property type="protein sequence ID" value="KKL74489.1"/>
    <property type="molecule type" value="Genomic_DNA"/>
</dbReference>
<feature type="transmembrane region" description="Helical" evidence="1">
    <location>
        <begin position="611"/>
        <end position="628"/>
    </location>
</feature>
<evidence type="ECO:0000313" key="2">
    <source>
        <dbReference type="EMBL" id="KKL74489.1"/>
    </source>
</evidence>
<keyword evidence="1" id="KW-0812">Transmembrane</keyword>
<feature type="transmembrane region" description="Helical" evidence="1">
    <location>
        <begin position="634"/>
        <end position="653"/>
    </location>
</feature>
<feature type="transmembrane region" description="Helical" evidence="1">
    <location>
        <begin position="230"/>
        <end position="248"/>
    </location>
</feature>
<name>A0A0F9EKD3_9ZZZZ</name>
<sequence length="671" mass="78452">WYPAMELVIKGIAPEPGTSLVVRWESVEGFNDYERKQFNLNTMWPEGVPEHNLTIRRVGKTVRLIGIRLDNRHDIPLKDLIAETTGIDEGGFLKFKKDGAEIQLDVKAKQNIRFLFFTNNYAGRAEVGVNGKIGKYDLYTHNEEIRRREINYWLIAPDGSFEITMPIPRYKIKTMVIEPTDGATPIHFQSVLLKHQDGHKNFATGSQPAPNIILKDLNGGLKQYWHAGRFIFQCIFALISTWILFALWRLFKKMGSLRDMILNDRRYIFWLFFGGAILSFSIWLIAFWPGVMSIDSLKVWRAASIPGLFIMDHPILNVIFYMYLMHLWNHIAVVPIIHIVLVSLLGSYIFFSLYRKGIRLTVLLPFYLLFVFSIPVGLYNIVLWKDIPFALLVTFWAFTLTDMLHHKKRGSLKISMEKWGVLFLLYLSLALIRYNGALYLLIIPALLVAMRIIPVKKAVIFLTLLSIFGIAAVFATGLRLMSINDRRFLEIASRYTDQIRKTALAPAMKRAVSYYFFILNINQTESNWDLWHYYLNDRYAQNYFLKPAGWNDVYPYLKPNRYPIQWLHDLGLKIYKQTYKTPWVYLSWNPFYMLGLFLVVIVLFWLFPMSAIYSTFVVVQIAALLLIFPLNWRYYYFAVFSSYFLIPMMILDIENRNIFTKKSISHSTRSS</sequence>
<protein>
    <submittedName>
        <fullName evidence="2">Uncharacterized protein</fullName>
    </submittedName>
</protein>
<feature type="transmembrane region" description="Helical" evidence="1">
    <location>
        <begin position="268"/>
        <end position="291"/>
    </location>
</feature>
<keyword evidence="1" id="KW-0472">Membrane</keyword>
<reference evidence="2" key="1">
    <citation type="journal article" date="2015" name="Nature">
        <title>Complex archaea that bridge the gap between prokaryotes and eukaryotes.</title>
        <authorList>
            <person name="Spang A."/>
            <person name="Saw J.H."/>
            <person name="Jorgensen S.L."/>
            <person name="Zaremba-Niedzwiedzka K."/>
            <person name="Martijn J."/>
            <person name="Lind A.E."/>
            <person name="van Eijk R."/>
            <person name="Schleper C."/>
            <person name="Guy L."/>
            <person name="Ettema T.J."/>
        </authorList>
    </citation>
    <scope>NUCLEOTIDE SEQUENCE</scope>
</reference>
<feature type="transmembrane region" description="Helical" evidence="1">
    <location>
        <begin position="363"/>
        <end position="381"/>
    </location>
</feature>
<feature type="transmembrane region" description="Helical" evidence="1">
    <location>
        <begin position="585"/>
        <end position="606"/>
    </location>
</feature>
<feature type="transmembrane region" description="Helical" evidence="1">
    <location>
        <begin position="330"/>
        <end position="351"/>
    </location>
</feature>
<accession>A0A0F9EKD3</accession>
<proteinExistence type="predicted"/>
<feature type="transmembrane region" description="Helical" evidence="1">
    <location>
        <begin position="459"/>
        <end position="481"/>
    </location>
</feature>
<dbReference type="AlphaFoldDB" id="A0A0F9EKD3"/>
<keyword evidence="1" id="KW-1133">Transmembrane helix</keyword>
<comment type="caution">
    <text evidence="2">The sequence shown here is derived from an EMBL/GenBank/DDBJ whole genome shotgun (WGS) entry which is preliminary data.</text>
</comment>
<feature type="non-terminal residue" evidence="2">
    <location>
        <position position="1"/>
    </location>
</feature>
<evidence type="ECO:0000256" key="1">
    <source>
        <dbReference type="SAM" id="Phobius"/>
    </source>
</evidence>